<feature type="binding site" evidence="19">
    <location>
        <position position="143"/>
    </location>
    <ligand>
        <name>NAD(+)</name>
        <dbReference type="ChEBI" id="CHEBI:57540"/>
    </ligand>
</feature>
<evidence type="ECO:0000313" key="22">
    <source>
        <dbReference type="EMBL" id="GGF48834.1"/>
    </source>
</evidence>
<comment type="subcellular location">
    <subcellularLocation>
        <location evidence="5 19">Cytoplasm</location>
    </subcellularLocation>
</comment>
<evidence type="ECO:0000259" key="21">
    <source>
        <dbReference type="Pfam" id="PF24621"/>
    </source>
</evidence>
<comment type="pathway">
    <text evidence="6 19">Metabolic intermediate biosynthesis; chorismate biosynthesis; chorismate from D-erythrose 4-phosphate and phosphoenolpyruvate: step 2/7.</text>
</comment>
<dbReference type="CDD" id="cd08195">
    <property type="entry name" value="DHQS"/>
    <property type="match status" value="1"/>
</dbReference>
<keyword evidence="15 19" id="KW-0520">NAD</keyword>
<comment type="cofactor">
    <cofactor evidence="2 19">
        <name>NAD(+)</name>
        <dbReference type="ChEBI" id="CHEBI:57540"/>
    </cofactor>
</comment>
<evidence type="ECO:0000256" key="10">
    <source>
        <dbReference type="ARBA" id="ARBA00022490"/>
    </source>
</evidence>
<dbReference type="GO" id="GO:0000166">
    <property type="term" value="F:nucleotide binding"/>
    <property type="evidence" value="ECO:0007669"/>
    <property type="project" value="UniProtKB-KW"/>
</dbReference>
<comment type="cofactor">
    <cofactor evidence="3">
        <name>Zn(2+)</name>
        <dbReference type="ChEBI" id="CHEBI:29105"/>
    </cofactor>
</comment>
<evidence type="ECO:0000256" key="18">
    <source>
        <dbReference type="ARBA" id="ARBA00023285"/>
    </source>
</evidence>
<comment type="function">
    <text evidence="4 19">Catalyzes the conversion of 3-deoxy-D-arabino-heptulosonate 7-phosphate (DAHP) to dehydroquinate (DHQ).</text>
</comment>
<evidence type="ECO:0000256" key="11">
    <source>
        <dbReference type="ARBA" id="ARBA00022605"/>
    </source>
</evidence>
<dbReference type="PANTHER" id="PTHR43622:SF7">
    <property type="entry name" value="3-DEHYDROQUINATE SYNTHASE, CHLOROPLASTIC"/>
    <property type="match status" value="1"/>
</dbReference>
<comment type="similarity">
    <text evidence="7 19">Belongs to the sugar phosphate cyclases superfamily. Dehydroquinate synthase family.</text>
</comment>
<reference evidence="22" key="1">
    <citation type="journal article" date="2014" name="Int. J. Syst. Evol. Microbiol.">
        <title>Complete genome sequence of Corynebacterium casei LMG S-19264T (=DSM 44701T), isolated from a smear-ripened cheese.</title>
        <authorList>
            <consortium name="US DOE Joint Genome Institute (JGI-PGF)"/>
            <person name="Walter F."/>
            <person name="Albersmeier A."/>
            <person name="Kalinowski J."/>
            <person name="Ruckert C."/>
        </authorList>
    </citation>
    <scope>NUCLEOTIDE SEQUENCE</scope>
    <source>
        <strain evidence="22">CGMCC 1.15725</strain>
    </source>
</reference>
<feature type="binding site" evidence="19">
    <location>
        <begin position="130"/>
        <end position="131"/>
    </location>
    <ligand>
        <name>NAD(+)</name>
        <dbReference type="ChEBI" id="CHEBI:57540"/>
    </ligand>
</feature>
<feature type="binding site" evidence="19">
    <location>
        <position position="266"/>
    </location>
    <ligand>
        <name>Zn(2+)</name>
        <dbReference type="ChEBI" id="CHEBI:29105"/>
    </ligand>
</feature>
<dbReference type="UniPathway" id="UPA00053">
    <property type="reaction ID" value="UER00085"/>
</dbReference>
<dbReference type="Gene3D" id="3.40.50.1970">
    <property type="match status" value="1"/>
</dbReference>
<feature type="binding site" evidence="19">
    <location>
        <begin position="106"/>
        <end position="110"/>
    </location>
    <ligand>
        <name>NAD(+)</name>
        <dbReference type="ChEBI" id="CHEBI:57540"/>
    </ligand>
</feature>
<evidence type="ECO:0000256" key="14">
    <source>
        <dbReference type="ARBA" id="ARBA00022833"/>
    </source>
</evidence>
<evidence type="ECO:0000256" key="19">
    <source>
        <dbReference type="HAMAP-Rule" id="MF_00110"/>
    </source>
</evidence>
<keyword evidence="11 19" id="KW-0028">Amino-acid biosynthesis</keyword>
<evidence type="ECO:0000256" key="13">
    <source>
        <dbReference type="ARBA" id="ARBA00022741"/>
    </source>
</evidence>
<dbReference type="AlphaFoldDB" id="A0A8J2Z167"/>
<dbReference type="FunFam" id="3.40.50.1970:FF:000007">
    <property type="entry name" value="Pentafunctional AROM polypeptide"/>
    <property type="match status" value="1"/>
</dbReference>
<organism evidence="22 23">
    <name type="scientific">Aliidongia dinghuensis</name>
    <dbReference type="NCBI Taxonomy" id="1867774"/>
    <lineage>
        <taxon>Bacteria</taxon>
        <taxon>Pseudomonadati</taxon>
        <taxon>Pseudomonadota</taxon>
        <taxon>Alphaproteobacteria</taxon>
        <taxon>Rhodospirillales</taxon>
        <taxon>Dongiaceae</taxon>
        <taxon>Aliidongia</taxon>
    </lineage>
</organism>
<dbReference type="Gene3D" id="1.20.1090.10">
    <property type="entry name" value="Dehydroquinate synthase-like - alpha domain"/>
    <property type="match status" value="1"/>
</dbReference>
<evidence type="ECO:0000259" key="20">
    <source>
        <dbReference type="Pfam" id="PF01761"/>
    </source>
</evidence>
<feature type="binding site" evidence="19">
    <location>
        <position position="248"/>
    </location>
    <ligand>
        <name>Zn(2+)</name>
        <dbReference type="ChEBI" id="CHEBI:29105"/>
    </ligand>
</feature>
<name>A0A8J2Z167_9PROT</name>
<keyword evidence="23" id="KW-1185">Reference proteome</keyword>
<evidence type="ECO:0000256" key="6">
    <source>
        <dbReference type="ARBA" id="ARBA00004661"/>
    </source>
</evidence>
<comment type="cofactor">
    <cofactor evidence="19">
        <name>Co(2+)</name>
        <dbReference type="ChEBI" id="CHEBI:48828"/>
    </cofactor>
    <cofactor evidence="19">
        <name>Zn(2+)</name>
        <dbReference type="ChEBI" id="CHEBI:29105"/>
    </cofactor>
    <text evidence="19">Binds 1 divalent metal cation per subunit. Can use either Co(2+) or Zn(2+).</text>
</comment>
<dbReference type="GO" id="GO:0005737">
    <property type="term" value="C:cytoplasm"/>
    <property type="evidence" value="ECO:0007669"/>
    <property type="project" value="UniProtKB-SubCell"/>
</dbReference>
<keyword evidence="17 19" id="KW-0456">Lyase</keyword>
<dbReference type="GO" id="GO:0008652">
    <property type="term" value="P:amino acid biosynthetic process"/>
    <property type="evidence" value="ECO:0007669"/>
    <property type="project" value="UniProtKB-KW"/>
</dbReference>
<dbReference type="InterPro" id="IPR016037">
    <property type="entry name" value="DHQ_synth_AroB"/>
</dbReference>
<dbReference type="GO" id="GO:0046872">
    <property type="term" value="F:metal ion binding"/>
    <property type="evidence" value="ECO:0007669"/>
    <property type="project" value="UniProtKB-KW"/>
</dbReference>
<evidence type="ECO:0000256" key="17">
    <source>
        <dbReference type="ARBA" id="ARBA00023239"/>
    </source>
</evidence>
<evidence type="ECO:0000256" key="7">
    <source>
        <dbReference type="ARBA" id="ARBA00005412"/>
    </source>
</evidence>
<dbReference type="GO" id="GO:0009423">
    <property type="term" value="P:chorismate biosynthetic process"/>
    <property type="evidence" value="ECO:0007669"/>
    <property type="project" value="UniProtKB-UniRule"/>
</dbReference>
<dbReference type="HAMAP" id="MF_00110">
    <property type="entry name" value="DHQ_synthase"/>
    <property type="match status" value="1"/>
</dbReference>
<evidence type="ECO:0000256" key="9">
    <source>
        <dbReference type="ARBA" id="ARBA00017684"/>
    </source>
</evidence>
<protein>
    <recommendedName>
        <fullName evidence="9 19">3-dehydroquinate synthase</fullName>
        <shortName evidence="19">DHQS</shortName>
        <ecNumber evidence="8 19">4.2.3.4</ecNumber>
    </recommendedName>
</protein>
<keyword evidence="13 19" id="KW-0547">Nucleotide-binding</keyword>
<gene>
    <name evidence="19 22" type="primary">aroB</name>
    <name evidence="22" type="ORF">GCM10011611_64020</name>
</gene>
<feature type="binding site" evidence="19">
    <location>
        <position position="152"/>
    </location>
    <ligand>
        <name>NAD(+)</name>
        <dbReference type="ChEBI" id="CHEBI:57540"/>
    </ligand>
</feature>
<dbReference type="SUPFAM" id="SSF56796">
    <property type="entry name" value="Dehydroquinate synthase-like"/>
    <property type="match status" value="1"/>
</dbReference>
<keyword evidence="16 19" id="KW-0057">Aromatic amino acid biosynthesis</keyword>
<dbReference type="InterPro" id="IPR050071">
    <property type="entry name" value="Dehydroquinate_synthase"/>
</dbReference>
<dbReference type="EC" id="4.2.3.4" evidence="8 19"/>
<feature type="domain" description="3-dehydroquinate synthase N-terminal" evidence="20">
    <location>
        <begin position="68"/>
        <end position="179"/>
    </location>
</feature>
<dbReference type="InterPro" id="IPR030960">
    <property type="entry name" value="DHQS/DOIS_N"/>
</dbReference>
<feature type="domain" description="3-dehydroquinate synthase C-terminal" evidence="21">
    <location>
        <begin position="182"/>
        <end position="331"/>
    </location>
</feature>
<comment type="catalytic activity">
    <reaction evidence="1 19">
        <text>7-phospho-2-dehydro-3-deoxy-D-arabino-heptonate = 3-dehydroquinate + phosphate</text>
        <dbReference type="Rhea" id="RHEA:21968"/>
        <dbReference type="ChEBI" id="CHEBI:32364"/>
        <dbReference type="ChEBI" id="CHEBI:43474"/>
        <dbReference type="ChEBI" id="CHEBI:58394"/>
        <dbReference type="EC" id="4.2.3.4"/>
    </reaction>
</comment>
<keyword evidence="14 19" id="KW-0862">Zinc</keyword>
<dbReference type="Pfam" id="PF24621">
    <property type="entry name" value="DHQS_C"/>
    <property type="match status" value="1"/>
</dbReference>
<dbReference type="InterPro" id="IPR030963">
    <property type="entry name" value="DHQ_synth_fam"/>
</dbReference>
<feature type="binding site" evidence="19">
    <location>
        <position position="185"/>
    </location>
    <ligand>
        <name>Zn(2+)</name>
        <dbReference type="ChEBI" id="CHEBI:29105"/>
    </ligand>
</feature>
<keyword evidence="18 19" id="KW-0170">Cobalt</keyword>
<dbReference type="NCBIfam" id="TIGR01357">
    <property type="entry name" value="aroB"/>
    <property type="match status" value="1"/>
</dbReference>
<evidence type="ECO:0000256" key="15">
    <source>
        <dbReference type="ARBA" id="ARBA00023027"/>
    </source>
</evidence>
<dbReference type="Proteomes" id="UP000646365">
    <property type="component" value="Unassembled WGS sequence"/>
</dbReference>
<evidence type="ECO:0000313" key="23">
    <source>
        <dbReference type="Proteomes" id="UP000646365"/>
    </source>
</evidence>
<keyword evidence="12 19" id="KW-0479">Metal-binding</keyword>
<dbReference type="RefSeq" id="WP_189052279.1">
    <property type="nucleotide sequence ID" value="NZ_BMJQ01000028.1"/>
</dbReference>
<evidence type="ECO:0000256" key="8">
    <source>
        <dbReference type="ARBA" id="ARBA00013031"/>
    </source>
</evidence>
<dbReference type="GO" id="GO:0009073">
    <property type="term" value="P:aromatic amino acid family biosynthetic process"/>
    <property type="evidence" value="ECO:0007669"/>
    <property type="project" value="UniProtKB-KW"/>
</dbReference>
<dbReference type="GO" id="GO:0003856">
    <property type="term" value="F:3-dehydroquinate synthase activity"/>
    <property type="evidence" value="ECO:0007669"/>
    <property type="project" value="UniProtKB-UniRule"/>
</dbReference>
<dbReference type="InterPro" id="IPR056179">
    <property type="entry name" value="DHQS_C"/>
</dbReference>
<evidence type="ECO:0000256" key="12">
    <source>
        <dbReference type="ARBA" id="ARBA00022723"/>
    </source>
</evidence>
<dbReference type="PIRSF" id="PIRSF001455">
    <property type="entry name" value="DHQ_synth"/>
    <property type="match status" value="1"/>
</dbReference>
<dbReference type="Pfam" id="PF01761">
    <property type="entry name" value="DHQ_synthase"/>
    <property type="match status" value="1"/>
</dbReference>
<evidence type="ECO:0000256" key="4">
    <source>
        <dbReference type="ARBA" id="ARBA00003485"/>
    </source>
</evidence>
<sequence length="368" mass="39202">MSLVPVALAGRSYDILIERGLIARAGALIRPVLGARRLVVLTDENVARHHLAALEASLAAADYRFDTVVVPPGEQAKDLHRFPELAERLLGLGLERGTAFVALGGGVIGDLAGFAAATLLRGLDFVQVPTTLLAQIDSSVGGKTGVNARRGKNLVGAFHQPRLVLADLAALDTLPRREWLAGYAEMVKYGLLGDADFFARLERDGEVILAGAPGPLGEAVAHCCRMKAEIVAEDEREAGRRALLNLGHTFGHALEAETGYGPDLLHGEAVAIGMMLAADLSRRLGLLGEADFARIGRHLTATGLMTRVDQVPGGPFTADRLIQHMAHDKKVAEGRIAFVLMRGLGDSFQRRDVPPELVRDCFTTAGAV</sequence>
<dbReference type="PANTHER" id="PTHR43622">
    <property type="entry name" value="3-DEHYDROQUINATE SYNTHASE"/>
    <property type="match status" value="1"/>
</dbReference>
<reference evidence="22" key="2">
    <citation type="submission" date="2020-09" db="EMBL/GenBank/DDBJ databases">
        <authorList>
            <person name="Sun Q."/>
            <person name="Zhou Y."/>
        </authorList>
    </citation>
    <scope>NUCLEOTIDE SEQUENCE</scope>
    <source>
        <strain evidence="22">CGMCC 1.15725</strain>
    </source>
</reference>
<evidence type="ECO:0000256" key="2">
    <source>
        <dbReference type="ARBA" id="ARBA00001911"/>
    </source>
</evidence>
<keyword evidence="10 19" id="KW-0963">Cytoplasm</keyword>
<evidence type="ECO:0000256" key="16">
    <source>
        <dbReference type="ARBA" id="ARBA00023141"/>
    </source>
</evidence>
<dbReference type="EMBL" id="BMJQ01000028">
    <property type="protein sequence ID" value="GGF48834.1"/>
    <property type="molecule type" value="Genomic_DNA"/>
</dbReference>
<evidence type="ECO:0000256" key="5">
    <source>
        <dbReference type="ARBA" id="ARBA00004496"/>
    </source>
</evidence>
<accession>A0A8J2Z167</accession>
<proteinExistence type="inferred from homology"/>
<comment type="caution">
    <text evidence="19">Lacks conserved residue(s) required for the propagation of feature annotation.</text>
</comment>
<comment type="caution">
    <text evidence="22">The sequence shown here is derived from an EMBL/GenBank/DDBJ whole genome shotgun (WGS) entry which is preliminary data.</text>
</comment>
<evidence type="ECO:0000256" key="3">
    <source>
        <dbReference type="ARBA" id="ARBA00001947"/>
    </source>
</evidence>
<evidence type="ECO:0000256" key="1">
    <source>
        <dbReference type="ARBA" id="ARBA00001393"/>
    </source>
</evidence>